<reference evidence="2" key="1">
    <citation type="submission" date="2018-05" db="EMBL/GenBank/DDBJ databases">
        <title>Draft genome of Mucuna pruriens seed.</title>
        <authorList>
            <person name="Nnadi N.E."/>
            <person name="Vos R."/>
            <person name="Hasami M.H."/>
            <person name="Devisetty U.K."/>
            <person name="Aguiy J.C."/>
        </authorList>
    </citation>
    <scope>NUCLEOTIDE SEQUENCE [LARGE SCALE GENOMIC DNA]</scope>
    <source>
        <strain evidence="2">JCA_2017</strain>
    </source>
</reference>
<protein>
    <recommendedName>
        <fullName evidence="1">Integrase catalytic domain-containing protein</fullName>
    </recommendedName>
</protein>
<evidence type="ECO:0000259" key="1">
    <source>
        <dbReference type="PROSITE" id="PS50994"/>
    </source>
</evidence>
<evidence type="ECO:0000313" key="2">
    <source>
        <dbReference type="EMBL" id="RDX87696.1"/>
    </source>
</evidence>
<sequence length="167" mass="19418">LDVYPIKGRLEINQRKKCLPATSQDLAHLWHCRYLSYGGPKTLQLKEIVRGLPKSIWRSQKLELVHSDICGPITPISNSYIRYLICFIDDFTRKAWVNFLAKKFDAFDSFKSFQNCVEKGTGVAIKCLRTNHGGEFTLREFNEYCKKNRIKKVINHTSTKRGCEKEE</sequence>
<dbReference type="InterPro" id="IPR012337">
    <property type="entry name" value="RNaseH-like_sf"/>
</dbReference>
<dbReference type="EMBL" id="QJKJ01006151">
    <property type="protein sequence ID" value="RDX87696.1"/>
    <property type="molecule type" value="Genomic_DNA"/>
</dbReference>
<organism evidence="2 3">
    <name type="scientific">Mucuna pruriens</name>
    <name type="common">Velvet bean</name>
    <name type="synonym">Dolichos pruriens</name>
    <dbReference type="NCBI Taxonomy" id="157652"/>
    <lineage>
        <taxon>Eukaryota</taxon>
        <taxon>Viridiplantae</taxon>
        <taxon>Streptophyta</taxon>
        <taxon>Embryophyta</taxon>
        <taxon>Tracheophyta</taxon>
        <taxon>Spermatophyta</taxon>
        <taxon>Magnoliopsida</taxon>
        <taxon>eudicotyledons</taxon>
        <taxon>Gunneridae</taxon>
        <taxon>Pentapetalae</taxon>
        <taxon>rosids</taxon>
        <taxon>fabids</taxon>
        <taxon>Fabales</taxon>
        <taxon>Fabaceae</taxon>
        <taxon>Papilionoideae</taxon>
        <taxon>50 kb inversion clade</taxon>
        <taxon>NPAAA clade</taxon>
        <taxon>indigoferoid/millettioid clade</taxon>
        <taxon>Phaseoleae</taxon>
        <taxon>Mucuna</taxon>
    </lineage>
</organism>
<dbReference type="InterPro" id="IPR039537">
    <property type="entry name" value="Retrotran_Ty1/copia-like"/>
</dbReference>
<dbReference type="Proteomes" id="UP000257109">
    <property type="component" value="Unassembled WGS sequence"/>
</dbReference>
<feature type="non-terminal residue" evidence="2">
    <location>
        <position position="167"/>
    </location>
</feature>
<dbReference type="InterPro" id="IPR036397">
    <property type="entry name" value="RNaseH_sf"/>
</dbReference>
<evidence type="ECO:0000313" key="3">
    <source>
        <dbReference type="Proteomes" id="UP000257109"/>
    </source>
</evidence>
<dbReference type="PROSITE" id="PS50994">
    <property type="entry name" value="INTEGRASE"/>
    <property type="match status" value="1"/>
</dbReference>
<dbReference type="GO" id="GO:0003676">
    <property type="term" value="F:nucleic acid binding"/>
    <property type="evidence" value="ECO:0007669"/>
    <property type="project" value="InterPro"/>
</dbReference>
<dbReference type="SUPFAM" id="SSF53098">
    <property type="entry name" value="Ribonuclease H-like"/>
    <property type="match status" value="1"/>
</dbReference>
<dbReference type="GO" id="GO:0015074">
    <property type="term" value="P:DNA integration"/>
    <property type="evidence" value="ECO:0007669"/>
    <property type="project" value="InterPro"/>
</dbReference>
<dbReference type="InterPro" id="IPR001584">
    <property type="entry name" value="Integrase_cat-core"/>
</dbReference>
<dbReference type="PANTHER" id="PTHR42648">
    <property type="entry name" value="TRANSPOSASE, PUTATIVE-RELATED"/>
    <property type="match status" value="1"/>
</dbReference>
<accession>A0A371GB14</accession>
<feature type="non-terminal residue" evidence="2">
    <location>
        <position position="1"/>
    </location>
</feature>
<name>A0A371GB14_MUCPR</name>
<proteinExistence type="predicted"/>
<dbReference type="PANTHER" id="PTHR42648:SF18">
    <property type="entry name" value="RETROTRANSPOSON, UNCLASSIFIED-LIKE PROTEIN"/>
    <property type="match status" value="1"/>
</dbReference>
<dbReference type="AlphaFoldDB" id="A0A371GB14"/>
<gene>
    <name evidence="2" type="ORF">CR513_30799</name>
</gene>
<feature type="domain" description="Integrase catalytic" evidence="1">
    <location>
        <begin position="49"/>
        <end position="167"/>
    </location>
</feature>
<dbReference type="STRING" id="157652.A0A371GB14"/>
<keyword evidence="3" id="KW-1185">Reference proteome</keyword>
<comment type="caution">
    <text evidence="2">The sequence shown here is derived from an EMBL/GenBank/DDBJ whole genome shotgun (WGS) entry which is preliminary data.</text>
</comment>
<dbReference type="OrthoDB" id="8037646at2759"/>
<dbReference type="Gene3D" id="3.30.420.10">
    <property type="entry name" value="Ribonuclease H-like superfamily/Ribonuclease H"/>
    <property type="match status" value="1"/>
</dbReference>